<dbReference type="Proteomes" id="UP001633002">
    <property type="component" value="Unassembled WGS sequence"/>
</dbReference>
<name>A0ABD3GF65_9MARC</name>
<dbReference type="AlphaFoldDB" id="A0ABD3GF65"/>
<reference evidence="1 2" key="1">
    <citation type="submission" date="2024-09" db="EMBL/GenBank/DDBJ databases">
        <title>Chromosome-scale assembly of Riccia sorocarpa.</title>
        <authorList>
            <person name="Paukszto L."/>
        </authorList>
    </citation>
    <scope>NUCLEOTIDE SEQUENCE [LARGE SCALE GENOMIC DNA]</scope>
    <source>
        <strain evidence="1">LP-2024</strain>
        <tissue evidence="1">Aerial parts of the thallus</tissue>
    </source>
</reference>
<protein>
    <submittedName>
        <fullName evidence="1">Uncharacterized protein</fullName>
    </submittedName>
</protein>
<gene>
    <name evidence="1" type="ORF">R1sor_027184</name>
</gene>
<evidence type="ECO:0000313" key="2">
    <source>
        <dbReference type="Proteomes" id="UP001633002"/>
    </source>
</evidence>
<proteinExistence type="predicted"/>
<evidence type="ECO:0000313" key="1">
    <source>
        <dbReference type="EMBL" id="KAL3677236.1"/>
    </source>
</evidence>
<dbReference type="EMBL" id="JBJQOH010000008">
    <property type="protein sequence ID" value="KAL3677236.1"/>
    <property type="molecule type" value="Genomic_DNA"/>
</dbReference>
<accession>A0ABD3GF65</accession>
<keyword evidence="2" id="KW-1185">Reference proteome</keyword>
<comment type="caution">
    <text evidence="1">The sequence shown here is derived from an EMBL/GenBank/DDBJ whole genome shotgun (WGS) entry which is preliminary data.</text>
</comment>
<sequence length="284" mass="32536">MVARRVLIKDHRRTYEAEITSRLCDTCPNSNELTQVISQVADRTVRGHRSADKPWFDNSCWRARCYALQQPLSSQKIAFRHYKNLIRAKKRLFLREKQQSLTRELIRDPQLFWQRLKPAHLTIEVDDRALLGYVRGLHFFPLAEDMPSASGPGCNFDEEEVERGVRRMSSGKAADIEGLTIELFKWGGSAILPHLTHLLSEACSIGLPVEWVRHRGQPLEEGREYKYLGLAVTSNLSWGKMGIDFRNMHLMSPEGEVGLQPFVDGLKPGVYPKLIGETPSHYRI</sequence>
<organism evidence="1 2">
    <name type="scientific">Riccia sorocarpa</name>
    <dbReference type="NCBI Taxonomy" id="122646"/>
    <lineage>
        <taxon>Eukaryota</taxon>
        <taxon>Viridiplantae</taxon>
        <taxon>Streptophyta</taxon>
        <taxon>Embryophyta</taxon>
        <taxon>Marchantiophyta</taxon>
        <taxon>Marchantiopsida</taxon>
        <taxon>Marchantiidae</taxon>
        <taxon>Marchantiales</taxon>
        <taxon>Ricciaceae</taxon>
        <taxon>Riccia</taxon>
    </lineage>
</organism>